<reference evidence="1" key="1">
    <citation type="submission" date="2021-02" db="EMBL/GenBank/DDBJ databases">
        <authorList>
            <person name="Dougan E. K."/>
            <person name="Rhodes N."/>
            <person name="Thang M."/>
            <person name="Chan C."/>
        </authorList>
    </citation>
    <scope>NUCLEOTIDE SEQUENCE</scope>
</reference>
<name>A0A812PHK3_9DINO</name>
<accession>A0A812PHK3</accession>
<dbReference type="OrthoDB" id="10406102at2759"/>
<sequence>MRWCCTDHPLESWQKVMVKQVTPDKVKILFTDGKTWKGLSHAQVLAKVAQSNVMWC</sequence>
<evidence type="ECO:0000313" key="1">
    <source>
        <dbReference type="EMBL" id="CAE7350518.1"/>
    </source>
</evidence>
<dbReference type="EMBL" id="CAJNJA010014808">
    <property type="protein sequence ID" value="CAE7350518.1"/>
    <property type="molecule type" value="Genomic_DNA"/>
</dbReference>
<keyword evidence="2" id="KW-1185">Reference proteome</keyword>
<organism evidence="1 2">
    <name type="scientific">Symbiodinium necroappetens</name>
    <dbReference type="NCBI Taxonomy" id="1628268"/>
    <lineage>
        <taxon>Eukaryota</taxon>
        <taxon>Sar</taxon>
        <taxon>Alveolata</taxon>
        <taxon>Dinophyceae</taxon>
        <taxon>Suessiales</taxon>
        <taxon>Symbiodiniaceae</taxon>
        <taxon>Symbiodinium</taxon>
    </lineage>
</organism>
<proteinExistence type="predicted"/>
<dbReference type="Proteomes" id="UP000601435">
    <property type="component" value="Unassembled WGS sequence"/>
</dbReference>
<protein>
    <submittedName>
        <fullName evidence="1">Uncharacterized protein</fullName>
    </submittedName>
</protein>
<evidence type="ECO:0000313" key="2">
    <source>
        <dbReference type="Proteomes" id="UP000601435"/>
    </source>
</evidence>
<comment type="caution">
    <text evidence="1">The sequence shown here is derived from an EMBL/GenBank/DDBJ whole genome shotgun (WGS) entry which is preliminary data.</text>
</comment>
<gene>
    <name evidence="1" type="ORF">SNEC2469_LOCUS9093</name>
</gene>
<dbReference type="AlphaFoldDB" id="A0A812PHK3"/>